<dbReference type="Pfam" id="PF07978">
    <property type="entry name" value="NIPSNAP"/>
    <property type="match status" value="1"/>
</dbReference>
<comment type="caution">
    <text evidence="2">The sequence shown here is derived from an EMBL/GenBank/DDBJ whole genome shotgun (WGS) entry which is preliminary data.</text>
</comment>
<dbReference type="InterPro" id="IPR012577">
    <property type="entry name" value="NIPSNAP"/>
</dbReference>
<feature type="domain" description="NIPSNAP" evidence="1">
    <location>
        <begin position="5"/>
        <end position="97"/>
    </location>
</feature>
<evidence type="ECO:0000313" key="2">
    <source>
        <dbReference type="EMBL" id="MDR6841774.1"/>
    </source>
</evidence>
<protein>
    <recommendedName>
        <fullName evidence="1">NIPSNAP domain-containing protein</fullName>
    </recommendedName>
</protein>
<organism evidence="2 3">
    <name type="scientific">Pseudoxanthomonas sacheonensis</name>
    <dbReference type="NCBI Taxonomy" id="443615"/>
    <lineage>
        <taxon>Bacteria</taxon>
        <taxon>Pseudomonadati</taxon>
        <taxon>Pseudomonadota</taxon>
        <taxon>Gammaproteobacteria</taxon>
        <taxon>Lysobacterales</taxon>
        <taxon>Lysobacteraceae</taxon>
        <taxon>Pseudoxanthomonas</taxon>
    </lineage>
</organism>
<dbReference type="Gene3D" id="3.30.70.100">
    <property type="match status" value="1"/>
</dbReference>
<dbReference type="InterPro" id="IPR011008">
    <property type="entry name" value="Dimeric_a/b-barrel"/>
</dbReference>
<gene>
    <name evidence="2" type="ORF">J2W94_002059</name>
</gene>
<sequence length="119" mass="13608">MKQTVEIRSYNLKPGSRERFGRIAAETVMPMLVRWGTEVVRHGASEHDQDSYFLIRAYANLEDRQQRQDAFYGSDEWKLGPRESVLELIESFTSLVLELDSATIAGLRGESKQEGEEQA</sequence>
<proteinExistence type="predicted"/>
<name>A0ABU1RUH4_9GAMM</name>
<keyword evidence="3" id="KW-1185">Reference proteome</keyword>
<dbReference type="SUPFAM" id="SSF54909">
    <property type="entry name" value="Dimeric alpha+beta barrel"/>
    <property type="match status" value="1"/>
</dbReference>
<evidence type="ECO:0000259" key="1">
    <source>
        <dbReference type="Pfam" id="PF07978"/>
    </source>
</evidence>
<evidence type="ECO:0000313" key="3">
    <source>
        <dbReference type="Proteomes" id="UP001254759"/>
    </source>
</evidence>
<reference evidence="2 3" key="1">
    <citation type="submission" date="2023-07" db="EMBL/GenBank/DDBJ databases">
        <title>Sorghum-associated microbial communities from plants grown in Nebraska, USA.</title>
        <authorList>
            <person name="Schachtman D."/>
        </authorList>
    </citation>
    <scope>NUCLEOTIDE SEQUENCE [LARGE SCALE GENOMIC DNA]</scope>
    <source>
        <strain evidence="2 3">BE107</strain>
    </source>
</reference>
<dbReference type="EMBL" id="JAVDTT010000002">
    <property type="protein sequence ID" value="MDR6841774.1"/>
    <property type="molecule type" value="Genomic_DNA"/>
</dbReference>
<accession>A0ABU1RUH4</accession>
<dbReference type="RefSeq" id="WP_310092873.1">
    <property type="nucleotide sequence ID" value="NZ_JAVDTT010000002.1"/>
</dbReference>
<dbReference type="Proteomes" id="UP001254759">
    <property type="component" value="Unassembled WGS sequence"/>
</dbReference>